<reference evidence="1 2" key="1">
    <citation type="journal article" date="2022" name="Plant J.">
        <title>Chromosome-level genome of Camellia lanceoleosa provides a valuable resource for understanding genome evolution and self-incompatibility.</title>
        <authorList>
            <person name="Gong W."/>
            <person name="Xiao S."/>
            <person name="Wang L."/>
            <person name="Liao Z."/>
            <person name="Chang Y."/>
            <person name="Mo W."/>
            <person name="Hu G."/>
            <person name="Li W."/>
            <person name="Zhao G."/>
            <person name="Zhu H."/>
            <person name="Hu X."/>
            <person name="Ji K."/>
            <person name="Xiang X."/>
            <person name="Song Q."/>
            <person name="Yuan D."/>
            <person name="Jin S."/>
            <person name="Zhang L."/>
        </authorList>
    </citation>
    <scope>NUCLEOTIDE SEQUENCE [LARGE SCALE GENOMIC DNA]</scope>
    <source>
        <strain evidence="1">SQ_2022a</strain>
    </source>
</reference>
<organism evidence="1 2">
    <name type="scientific">Camellia lanceoleosa</name>
    <dbReference type="NCBI Taxonomy" id="1840588"/>
    <lineage>
        <taxon>Eukaryota</taxon>
        <taxon>Viridiplantae</taxon>
        <taxon>Streptophyta</taxon>
        <taxon>Embryophyta</taxon>
        <taxon>Tracheophyta</taxon>
        <taxon>Spermatophyta</taxon>
        <taxon>Magnoliopsida</taxon>
        <taxon>eudicotyledons</taxon>
        <taxon>Gunneridae</taxon>
        <taxon>Pentapetalae</taxon>
        <taxon>asterids</taxon>
        <taxon>Ericales</taxon>
        <taxon>Theaceae</taxon>
        <taxon>Camellia</taxon>
    </lineage>
</organism>
<sequence>MKRKKKRKKKGMHVCAGQNARQREREPRERESFFIYALWSNLVKQAVGKEEERKLKENKGLREKAQEFNNILGHAPLSARFI</sequence>
<evidence type="ECO:0000313" key="1">
    <source>
        <dbReference type="EMBL" id="KAI8004596.1"/>
    </source>
</evidence>
<dbReference type="EMBL" id="CM045766">
    <property type="protein sequence ID" value="KAI8004596.1"/>
    <property type="molecule type" value="Genomic_DNA"/>
</dbReference>
<name>A0ACC0GWV6_9ERIC</name>
<evidence type="ECO:0000313" key="2">
    <source>
        <dbReference type="Proteomes" id="UP001060215"/>
    </source>
</evidence>
<proteinExistence type="predicted"/>
<dbReference type="Proteomes" id="UP001060215">
    <property type="component" value="Chromosome 9"/>
</dbReference>
<gene>
    <name evidence="1" type="ORF">LOK49_LG08G00958</name>
</gene>
<keyword evidence="2" id="KW-1185">Reference proteome</keyword>
<comment type="caution">
    <text evidence="1">The sequence shown here is derived from an EMBL/GenBank/DDBJ whole genome shotgun (WGS) entry which is preliminary data.</text>
</comment>
<accession>A0ACC0GWV6</accession>
<protein>
    <submittedName>
        <fullName evidence="1">Uncharacterized protein</fullName>
    </submittedName>
</protein>